<dbReference type="Proteomes" id="UP000009047">
    <property type="component" value="Chromosome"/>
</dbReference>
<dbReference type="SUPFAM" id="SSF53756">
    <property type="entry name" value="UDP-Glycosyltransferase/glycogen phosphorylase"/>
    <property type="match status" value="1"/>
</dbReference>
<keyword evidence="5" id="KW-1185">Reference proteome</keyword>
<dbReference type="InterPro" id="IPR019734">
    <property type="entry name" value="TPR_rpt"/>
</dbReference>
<reference evidence="4 5" key="1">
    <citation type="journal article" date="2010" name="Stand. Genomic Sci.">
        <title>Complete genome sequence of Desulfarculus baarsii type strain (2st14).</title>
        <authorList>
            <person name="Sun H."/>
            <person name="Spring S."/>
            <person name="Lapidus A."/>
            <person name="Davenport K."/>
            <person name="Del Rio T.G."/>
            <person name="Tice H."/>
            <person name="Nolan M."/>
            <person name="Copeland A."/>
            <person name="Cheng J.F."/>
            <person name="Lucas S."/>
            <person name="Tapia R."/>
            <person name="Goodwin L."/>
            <person name="Pitluck S."/>
            <person name="Ivanova N."/>
            <person name="Pagani I."/>
            <person name="Mavromatis K."/>
            <person name="Ovchinnikova G."/>
            <person name="Pati A."/>
            <person name="Chen A."/>
            <person name="Palaniappan K."/>
            <person name="Hauser L."/>
            <person name="Chang Y.J."/>
            <person name="Jeffries C.D."/>
            <person name="Detter J.C."/>
            <person name="Han C."/>
            <person name="Rohde M."/>
            <person name="Brambilla E."/>
            <person name="Goker M."/>
            <person name="Woyke T."/>
            <person name="Bristow J."/>
            <person name="Eisen J.A."/>
            <person name="Markowitz V."/>
            <person name="Hugenholtz P."/>
            <person name="Kyrpides N.C."/>
            <person name="Klenk H.P."/>
            <person name="Land M."/>
        </authorList>
    </citation>
    <scope>NUCLEOTIDE SEQUENCE [LARGE SCALE GENOMIC DNA]</scope>
    <source>
        <strain evidence="5">ATCC 33931 / DSM 2075 / LMG 7858 / VKM B-1802 / 2st14</strain>
    </source>
</reference>
<keyword evidence="1" id="KW-0802">TPR repeat</keyword>
<dbReference type="Gene3D" id="1.25.40.10">
    <property type="entry name" value="Tetratricopeptide repeat domain"/>
    <property type="match status" value="1"/>
</dbReference>
<dbReference type="Pfam" id="PF13524">
    <property type="entry name" value="Glyco_trans_1_2"/>
    <property type="match status" value="1"/>
</dbReference>
<evidence type="ECO:0000313" key="4">
    <source>
        <dbReference type="EMBL" id="ADK84377.1"/>
    </source>
</evidence>
<evidence type="ECO:0000313" key="5">
    <source>
        <dbReference type="Proteomes" id="UP000009047"/>
    </source>
</evidence>
<dbReference type="HOGENOM" id="CLU_465198_0_0_7"/>
<dbReference type="PROSITE" id="PS50005">
    <property type="entry name" value="TPR"/>
    <property type="match status" value="1"/>
</dbReference>
<dbReference type="KEGG" id="dbr:Deba_1008"/>
<dbReference type="Gene3D" id="3.40.50.2000">
    <property type="entry name" value="Glycogen Phosphorylase B"/>
    <property type="match status" value="2"/>
</dbReference>
<gene>
    <name evidence="4" type="ordered locus">Deba_1008</name>
</gene>
<dbReference type="eggNOG" id="COG5010">
    <property type="taxonomic scope" value="Bacteria"/>
</dbReference>
<sequence length="586" mass="63792">MAKNKRKGKTAAPRRPAQRTRPAQPATSPADQATVVDQALADPNIDKAALDQLAAKYMAAKDYDQACRVFKRASQLRPDDPQPLTDMATSLAMTGRLDEARRAMGRAVGLAPDNPKYLANMAKVMIMQGDLTAAREVIDRAMPLADEKRAAELRGLLGLCAQTPAGQAQAVAPSPSPWPPAQVAAPTAPAHADTVQRQPRRPTPLVAASRPLNILFVQEAPCIRNYKTASALRARGHKVCLAYTRATLSQMYKGLSDEVYDRCVRLTNNRHLWDISAKFDLVHCHNEPDVLTVAALAGEAPVIHDTHDLISLRAGGDQNLAFFEGVANRGAHGRVYTTPYQRDAALALYGVKGPSLVFYNYASAGDLPKRFLPKLSAQDGQTHIVYEGGIGGNGHRDFIDLFAQLTQGGLHVHVYPVHFDQAMHQRLSAIPRMHYHQPVSPTEIMEVMSQYDIGIIPFNIVKGNKQFLDSTIANKLFEYLAAGLPVLASPLQSYVDFFKLNNVGKVFHDAAEAIAATPELLRIAASQDLTAHAKTYDGEITRLEDFYIQIIDSFHAGEAAPSQAALETATPPSVTEWLGGAFGFSQ</sequence>
<dbReference type="RefSeq" id="WP_013257831.1">
    <property type="nucleotide sequence ID" value="NC_014365.1"/>
</dbReference>
<evidence type="ECO:0000259" key="3">
    <source>
        <dbReference type="Pfam" id="PF13524"/>
    </source>
</evidence>
<feature type="repeat" description="TPR" evidence="1">
    <location>
        <begin position="47"/>
        <end position="80"/>
    </location>
</feature>
<dbReference type="STRING" id="644282.Deba_1008"/>
<dbReference type="Pfam" id="PF14559">
    <property type="entry name" value="TPR_19"/>
    <property type="match status" value="1"/>
</dbReference>
<feature type="region of interest" description="Disordered" evidence="2">
    <location>
        <begin position="1"/>
        <end position="33"/>
    </location>
</feature>
<dbReference type="SMART" id="SM00028">
    <property type="entry name" value="TPR"/>
    <property type="match status" value="3"/>
</dbReference>
<protein>
    <submittedName>
        <fullName evidence="4">Tetratricopeptide TPR_2 repeat protein</fullName>
    </submittedName>
</protein>
<dbReference type="InterPro" id="IPR011990">
    <property type="entry name" value="TPR-like_helical_dom_sf"/>
</dbReference>
<name>E1QFP1_DESB2</name>
<feature type="compositionally biased region" description="Low complexity" evidence="2">
    <location>
        <begin position="181"/>
        <end position="192"/>
    </location>
</feature>
<accession>E1QFP1</accession>
<feature type="domain" description="Spore protein YkvP/CgeB glycosyl transferase-like" evidence="3">
    <location>
        <begin position="403"/>
        <end position="517"/>
    </location>
</feature>
<dbReference type="OrthoDB" id="5449954at2"/>
<dbReference type="InterPro" id="IPR055259">
    <property type="entry name" value="YkvP/CgeB_Glyco_trans-like"/>
</dbReference>
<dbReference type="eggNOG" id="COG0438">
    <property type="taxonomic scope" value="Bacteria"/>
</dbReference>
<dbReference type="GO" id="GO:0016757">
    <property type="term" value="F:glycosyltransferase activity"/>
    <property type="evidence" value="ECO:0007669"/>
    <property type="project" value="UniProtKB-ARBA"/>
</dbReference>
<dbReference type="SUPFAM" id="SSF48452">
    <property type="entry name" value="TPR-like"/>
    <property type="match status" value="1"/>
</dbReference>
<evidence type="ECO:0000256" key="2">
    <source>
        <dbReference type="SAM" id="MobiDB-lite"/>
    </source>
</evidence>
<evidence type="ECO:0000256" key="1">
    <source>
        <dbReference type="PROSITE-ProRule" id="PRU00339"/>
    </source>
</evidence>
<feature type="compositionally biased region" description="Low complexity" evidence="2">
    <location>
        <begin position="10"/>
        <end position="27"/>
    </location>
</feature>
<dbReference type="EMBL" id="CP002085">
    <property type="protein sequence ID" value="ADK84377.1"/>
    <property type="molecule type" value="Genomic_DNA"/>
</dbReference>
<dbReference type="AlphaFoldDB" id="E1QFP1"/>
<organism evidence="4 5">
    <name type="scientific">Desulfarculus baarsii (strain ATCC 33931 / DSM 2075 / LMG 7858 / VKM B-1802 / 2st14)</name>
    <dbReference type="NCBI Taxonomy" id="644282"/>
    <lineage>
        <taxon>Bacteria</taxon>
        <taxon>Pseudomonadati</taxon>
        <taxon>Thermodesulfobacteriota</taxon>
        <taxon>Desulfarculia</taxon>
        <taxon>Desulfarculales</taxon>
        <taxon>Desulfarculaceae</taxon>
        <taxon>Desulfarculus</taxon>
    </lineage>
</organism>
<proteinExistence type="predicted"/>
<feature type="region of interest" description="Disordered" evidence="2">
    <location>
        <begin position="169"/>
        <end position="200"/>
    </location>
</feature>